<keyword evidence="2" id="KW-1185">Reference proteome</keyword>
<name>A0ACC2I811_9PLEO</name>
<comment type="caution">
    <text evidence="1">The sequence shown here is derived from an EMBL/GenBank/DDBJ whole genome shotgun (WGS) entry which is preliminary data.</text>
</comment>
<evidence type="ECO:0000313" key="2">
    <source>
        <dbReference type="Proteomes" id="UP001153331"/>
    </source>
</evidence>
<sequence>MTGHIVFLTCLLAVCLPIVFVQLPRFDIVKKLRAENKAETRSAILRRRPLSPPPGKALRWSARPSSPAYMEAAKTKSEEETGDPEQLAQTTAGHQRYSRSPIFQGDASADIGASSREGLRTARGRKPWDPPFKRGAPATELAGEIHEENGHAASNISPPRNTGRGLEAKGTATRLFPPDASPEMDDMDEGPVASSRLPHWSQQPSYQHCPPSSQRQVEDSKCHEPFQEHRLKHPTALSRPLQHTDPESSRSPLDGSSPPPICHSSYKASSAKTTTPSDCYHMQCSHTYHNGCPSRLRSDPRAGPDNAYEACEALHPEIRKSAPEETTKDVKTHSHETGKSPREAYKFGLLHWQTWLVVMGLIIFIFAFAILVAHCLAWFLVYKTEARLGEVRSGLLRGGEMKLCLCGKG</sequence>
<reference evidence="1" key="1">
    <citation type="submission" date="2022-11" db="EMBL/GenBank/DDBJ databases">
        <title>Genome Sequence of Boeremia exigua.</title>
        <authorList>
            <person name="Buettner E."/>
        </authorList>
    </citation>
    <scope>NUCLEOTIDE SEQUENCE</scope>
    <source>
        <strain evidence="1">CU02</strain>
    </source>
</reference>
<gene>
    <name evidence="1" type="ORF">OPT61_g6076</name>
</gene>
<evidence type="ECO:0000313" key="1">
    <source>
        <dbReference type="EMBL" id="KAJ8111304.1"/>
    </source>
</evidence>
<accession>A0ACC2I811</accession>
<proteinExistence type="predicted"/>
<protein>
    <submittedName>
        <fullName evidence="1">Uncharacterized protein</fullName>
    </submittedName>
</protein>
<dbReference type="Proteomes" id="UP001153331">
    <property type="component" value="Unassembled WGS sequence"/>
</dbReference>
<dbReference type="EMBL" id="JAPHNI010000418">
    <property type="protein sequence ID" value="KAJ8111304.1"/>
    <property type="molecule type" value="Genomic_DNA"/>
</dbReference>
<organism evidence="1 2">
    <name type="scientific">Boeremia exigua</name>
    <dbReference type="NCBI Taxonomy" id="749465"/>
    <lineage>
        <taxon>Eukaryota</taxon>
        <taxon>Fungi</taxon>
        <taxon>Dikarya</taxon>
        <taxon>Ascomycota</taxon>
        <taxon>Pezizomycotina</taxon>
        <taxon>Dothideomycetes</taxon>
        <taxon>Pleosporomycetidae</taxon>
        <taxon>Pleosporales</taxon>
        <taxon>Pleosporineae</taxon>
        <taxon>Didymellaceae</taxon>
        <taxon>Boeremia</taxon>
    </lineage>
</organism>